<evidence type="ECO:0000256" key="9">
    <source>
        <dbReference type="ARBA" id="ARBA00023163"/>
    </source>
</evidence>
<comment type="similarity">
    <text evidence="2">Belongs to the krueppel C2H2-type zinc-finger protein family.</text>
</comment>
<protein>
    <recommendedName>
        <fullName evidence="13">C2H2-type domain-containing protein</fullName>
    </recommendedName>
</protein>
<keyword evidence="10" id="KW-0539">Nucleus</keyword>
<accession>A0A3M0J053</accession>
<evidence type="ECO:0000256" key="12">
    <source>
        <dbReference type="SAM" id="MobiDB-lite"/>
    </source>
</evidence>
<dbReference type="AlphaFoldDB" id="A0A3M0J053"/>
<evidence type="ECO:0000256" key="8">
    <source>
        <dbReference type="ARBA" id="ARBA00023125"/>
    </source>
</evidence>
<keyword evidence="5 11" id="KW-0863">Zinc-finger</keyword>
<dbReference type="OrthoDB" id="8117402at2759"/>
<dbReference type="SMART" id="SM00355">
    <property type="entry name" value="ZnF_C2H2"/>
    <property type="match status" value="3"/>
</dbReference>
<evidence type="ECO:0000256" key="3">
    <source>
        <dbReference type="ARBA" id="ARBA00022723"/>
    </source>
</evidence>
<evidence type="ECO:0000256" key="11">
    <source>
        <dbReference type="PROSITE-ProRule" id="PRU00042"/>
    </source>
</evidence>
<keyword evidence="8" id="KW-0238">DNA-binding</keyword>
<comment type="caution">
    <text evidence="14">The sequence shown here is derived from an EMBL/GenBank/DDBJ whole genome shotgun (WGS) entry which is preliminary data.</text>
</comment>
<dbReference type="FunFam" id="3.30.160.60:FF:000135">
    <property type="entry name" value="Zinc finger protein 358"/>
    <property type="match status" value="1"/>
</dbReference>
<keyword evidence="9" id="KW-0804">Transcription</keyword>
<dbReference type="PROSITE" id="PS50157">
    <property type="entry name" value="ZINC_FINGER_C2H2_2"/>
    <property type="match status" value="4"/>
</dbReference>
<keyword evidence="15" id="KW-1185">Reference proteome</keyword>
<evidence type="ECO:0000259" key="13">
    <source>
        <dbReference type="PROSITE" id="PS50157"/>
    </source>
</evidence>
<keyword evidence="7" id="KW-0805">Transcription regulation</keyword>
<dbReference type="Proteomes" id="UP000269221">
    <property type="component" value="Unassembled WGS sequence"/>
</dbReference>
<feature type="region of interest" description="Disordered" evidence="12">
    <location>
        <begin position="174"/>
        <end position="194"/>
    </location>
</feature>
<feature type="region of interest" description="Disordered" evidence="12">
    <location>
        <begin position="1"/>
        <end position="65"/>
    </location>
</feature>
<keyword evidence="4" id="KW-0677">Repeat</keyword>
<dbReference type="GO" id="GO:0000978">
    <property type="term" value="F:RNA polymerase II cis-regulatory region sequence-specific DNA binding"/>
    <property type="evidence" value="ECO:0007669"/>
    <property type="project" value="TreeGrafter"/>
</dbReference>
<keyword evidence="3" id="KW-0479">Metal-binding</keyword>
<name>A0A3M0J053_HIRRU</name>
<feature type="compositionally biased region" description="Polar residues" evidence="12">
    <location>
        <begin position="181"/>
        <end position="194"/>
    </location>
</feature>
<sequence>MPRNSQADKELRMETREDKSPRQNLVEEAVLTGSMAQESKWEEKIKRSRGRRGSKSIPGCSEGERPSLCWEGGQSFSQGSELVVHKHLHDGEKPHRCLECGKSFSWNCLLISHQLIHTRERPYECPQCQKRFQTSSTLLKHQQIHTEERPFHCPNCRKGFKHNSHLITHWRIHTGEGGPTSVPSVGRASQTALA</sequence>
<keyword evidence="6" id="KW-0862">Zinc</keyword>
<dbReference type="PANTHER" id="PTHR23226">
    <property type="entry name" value="ZINC FINGER AND SCAN DOMAIN-CONTAINING"/>
    <property type="match status" value="1"/>
</dbReference>
<feature type="domain" description="C2H2-type" evidence="13">
    <location>
        <begin position="123"/>
        <end position="150"/>
    </location>
</feature>
<dbReference type="InterPro" id="IPR013087">
    <property type="entry name" value="Znf_C2H2_type"/>
</dbReference>
<dbReference type="GO" id="GO:0008270">
    <property type="term" value="F:zinc ion binding"/>
    <property type="evidence" value="ECO:0007669"/>
    <property type="project" value="UniProtKB-KW"/>
</dbReference>
<dbReference type="PANTHER" id="PTHR23226:SF416">
    <property type="entry name" value="FI01424P"/>
    <property type="match status" value="1"/>
</dbReference>
<feature type="compositionally biased region" description="Basic and acidic residues" evidence="12">
    <location>
        <begin position="1"/>
        <end position="21"/>
    </location>
</feature>
<reference evidence="14 15" key="1">
    <citation type="submission" date="2018-07" db="EMBL/GenBank/DDBJ databases">
        <title>A high quality draft genome assembly of the barn swallow (H. rustica rustica).</title>
        <authorList>
            <person name="Formenti G."/>
            <person name="Chiara M."/>
            <person name="Poveda L."/>
            <person name="Francoijs K.-J."/>
            <person name="Bonisoli-Alquati A."/>
            <person name="Canova L."/>
            <person name="Gianfranceschi L."/>
            <person name="Horner D.S."/>
            <person name="Saino N."/>
        </authorList>
    </citation>
    <scope>NUCLEOTIDE SEQUENCE [LARGE SCALE GENOMIC DNA]</scope>
    <source>
        <strain evidence="14">Chelidonia</strain>
        <tissue evidence="14">Blood</tissue>
    </source>
</reference>
<evidence type="ECO:0000256" key="2">
    <source>
        <dbReference type="ARBA" id="ARBA00006991"/>
    </source>
</evidence>
<evidence type="ECO:0000256" key="1">
    <source>
        <dbReference type="ARBA" id="ARBA00004123"/>
    </source>
</evidence>
<dbReference type="FunFam" id="3.30.160.60:FF:000352">
    <property type="entry name" value="zinc finger protein 3 homolog"/>
    <property type="match status" value="1"/>
</dbReference>
<dbReference type="GO" id="GO:0000981">
    <property type="term" value="F:DNA-binding transcription factor activity, RNA polymerase II-specific"/>
    <property type="evidence" value="ECO:0007669"/>
    <property type="project" value="TreeGrafter"/>
</dbReference>
<feature type="domain" description="C2H2-type" evidence="13">
    <location>
        <begin position="95"/>
        <end position="122"/>
    </location>
</feature>
<evidence type="ECO:0000256" key="10">
    <source>
        <dbReference type="ARBA" id="ARBA00023242"/>
    </source>
</evidence>
<dbReference type="SUPFAM" id="SSF57667">
    <property type="entry name" value="beta-beta-alpha zinc fingers"/>
    <property type="match status" value="2"/>
</dbReference>
<comment type="subcellular location">
    <subcellularLocation>
        <location evidence="1">Nucleus</location>
    </subcellularLocation>
</comment>
<dbReference type="PROSITE" id="PS00028">
    <property type="entry name" value="ZINC_FINGER_C2H2_1"/>
    <property type="match status" value="3"/>
</dbReference>
<dbReference type="Pfam" id="PF00096">
    <property type="entry name" value="zf-C2H2"/>
    <property type="match status" value="2"/>
</dbReference>
<evidence type="ECO:0000256" key="5">
    <source>
        <dbReference type="ARBA" id="ARBA00022771"/>
    </source>
</evidence>
<evidence type="ECO:0000256" key="4">
    <source>
        <dbReference type="ARBA" id="ARBA00022737"/>
    </source>
</evidence>
<proteinExistence type="inferred from homology"/>
<evidence type="ECO:0000313" key="15">
    <source>
        <dbReference type="Proteomes" id="UP000269221"/>
    </source>
</evidence>
<dbReference type="GO" id="GO:0005634">
    <property type="term" value="C:nucleus"/>
    <property type="evidence" value="ECO:0007669"/>
    <property type="project" value="UniProtKB-SubCell"/>
</dbReference>
<gene>
    <name evidence="14" type="ORF">DUI87_31669</name>
</gene>
<dbReference type="FunFam" id="3.30.160.60:FF:001343">
    <property type="entry name" value="Zinc finger protein 568"/>
    <property type="match status" value="1"/>
</dbReference>
<organism evidence="14 15">
    <name type="scientific">Hirundo rustica rustica</name>
    <dbReference type="NCBI Taxonomy" id="333673"/>
    <lineage>
        <taxon>Eukaryota</taxon>
        <taxon>Metazoa</taxon>
        <taxon>Chordata</taxon>
        <taxon>Craniata</taxon>
        <taxon>Vertebrata</taxon>
        <taxon>Euteleostomi</taxon>
        <taxon>Archelosauria</taxon>
        <taxon>Archosauria</taxon>
        <taxon>Dinosauria</taxon>
        <taxon>Saurischia</taxon>
        <taxon>Theropoda</taxon>
        <taxon>Coelurosauria</taxon>
        <taxon>Aves</taxon>
        <taxon>Neognathae</taxon>
        <taxon>Neoaves</taxon>
        <taxon>Telluraves</taxon>
        <taxon>Australaves</taxon>
        <taxon>Passeriformes</taxon>
        <taxon>Sylvioidea</taxon>
        <taxon>Hirundinidae</taxon>
        <taxon>Hirundo</taxon>
    </lineage>
</organism>
<dbReference type="STRING" id="333673.A0A3M0J053"/>
<dbReference type="InterPro" id="IPR036236">
    <property type="entry name" value="Znf_C2H2_sf"/>
</dbReference>
<evidence type="ECO:0000256" key="6">
    <source>
        <dbReference type="ARBA" id="ARBA00022833"/>
    </source>
</evidence>
<feature type="domain" description="C2H2-type" evidence="13">
    <location>
        <begin position="151"/>
        <end position="178"/>
    </location>
</feature>
<dbReference type="EMBL" id="QRBI01000231">
    <property type="protein sequence ID" value="RMB92139.1"/>
    <property type="molecule type" value="Genomic_DNA"/>
</dbReference>
<evidence type="ECO:0000256" key="7">
    <source>
        <dbReference type="ARBA" id="ARBA00023015"/>
    </source>
</evidence>
<evidence type="ECO:0000313" key="14">
    <source>
        <dbReference type="EMBL" id="RMB92139.1"/>
    </source>
</evidence>
<feature type="domain" description="C2H2-type" evidence="13">
    <location>
        <begin position="67"/>
        <end position="94"/>
    </location>
</feature>
<dbReference type="Gene3D" id="3.30.160.60">
    <property type="entry name" value="Classic Zinc Finger"/>
    <property type="match status" value="4"/>
</dbReference>